<organism evidence="2 3">
    <name type="scientific">Mycena rosella</name>
    <name type="common">Pink bonnet</name>
    <name type="synonym">Agaricus rosellus</name>
    <dbReference type="NCBI Taxonomy" id="1033263"/>
    <lineage>
        <taxon>Eukaryota</taxon>
        <taxon>Fungi</taxon>
        <taxon>Dikarya</taxon>
        <taxon>Basidiomycota</taxon>
        <taxon>Agaricomycotina</taxon>
        <taxon>Agaricomycetes</taxon>
        <taxon>Agaricomycetidae</taxon>
        <taxon>Agaricales</taxon>
        <taxon>Marasmiineae</taxon>
        <taxon>Mycenaceae</taxon>
        <taxon>Mycena</taxon>
    </lineage>
</organism>
<accession>A0AAD7FJN1</accession>
<protein>
    <submittedName>
        <fullName evidence="2">Uncharacterized protein</fullName>
    </submittedName>
</protein>
<feature type="region of interest" description="Disordered" evidence="1">
    <location>
        <begin position="480"/>
        <end position="543"/>
    </location>
</feature>
<dbReference type="AlphaFoldDB" id="A0AAD7FJN1"/>
<name>A0AAD7FJN1_MYCRO</name>
<proteinExistence type="predicted"/>
<comment type="caution">
    <text evidence="2">The sequence shown here is derived from an EMBL/GenBank/DDBJ whole genome shotgun (WGS) entry which is preliminary data.</text>
</comment>
<feature type="compositionally biased region" description="Basic and acidic residues" evidence="1">
    <location>
        <begin position="395"/>
        <end position="408"/>
    </location>
</feature>
<feature type="region of interest" description="Disordered" evidence="1">
    <location>
        <begin position="384"/>
        <end position="408"/>
    </location>
</feature>
<evidence type="ECO:0000313" key="2">
    <source>
        <dbReference type="EMBL" id="KAJ7627501.1"/>
    </source>
</evidence>
<reference evidence="2" key="1">
    <citation type="submission" date="2023-03" db="EMBL/GenBank/DDBJ databases">
        <title>Massive genome expansion in bonnet fungi (Mycena s.s.) driven by repeated elements and novel gene families across ecological guilds.</title>
        <authorList>
            <consortium name="Lawrence Berkeley National Laboratory"/>
            <person name="Harder C.B."/>
            <person name="Miyauchi S."/>
            <person name="Viragh M."/>
            <person name="Kuo A."/>
            <person name="Thoen E."/>
            <person name="Andreopoulos B."/>
            <person name="Lu D."/>
            <person name="Skrede I."/>
            <person name="Drula E."/>
            <person name="Henrissat B."/>
            <person name="Morin E."/>
            <person name="Kohler A."/>
            <person name="Barry K."/>
            <person name="LaButti K."/>
            <person name="Morin E."/>
            <person name="Salamov A."/>
            <person name="Lipzen A."/>
            <person name="Mereny Z."/>
            <person name="Hegedus B."/>
            <person name="Baldrian P."/>
            <person name="Stursova M."/>
            <person name="Weitz H."/>
            <person name="Taylor A."/>
            <person name="Grigoriev I.V."/>
            <person name="Nagy L.G."/>
            <person name="Martin F."/>
            <person name="Kauserud H."/>
        </authorList>
    </citation>
    <scope>NUCLEOTIDE SEQUENCE</scope>
    <source>
        <strain evidence="2">CBHHK067</strain>
    </source>
</reference>
<feature type="compositionally biased region" description="Low complexity" evidence="1">
    <location>
        <begin position="495"/>
        <end position="507"/>
    </location>
</feature>
<dbReference type="Proteomes" id="UP001221757">
    <property type="component" value="Unassembled WGS sequence"/>
</dbReference>
<keyword evidence="3" id="KW-1185">Reference proteome</keyword>
<dbReference type="EMBL" id="JARKIE010000569">
    <property type="protein sequence ID" value="KAJ7627501.1"/>
    <property type="molecule type" value="Genomic_DNA"/>
</dbReference>
<sequence length="695" mass="75300">MPVFAVTVAETPVDISSQTASLTSTLALEFKHQPDSRGLTILDFAVAASNEPFIPLETAPGSPQTAPAIFVSTLPHLSLEIAQPILLSGVPSVLTCRRTSFAPVVYFTNSTSGRRSHPPAIPSFLRGSTVLAIAVLSIDPASLLFQVNTRSYNARLNPMRSDSHRAPFSSHPSESHFEFECGARRPAQKPYHPGFSSGFQGQTSVCMLPANRRIYASDLPWFCSSASVQVFWFTHFKCLNCNPLFLESPQCVRSGFCVPAPLTPAAPIPRTPLNPNHPTLQNHGATYRGVLRALVGSPNVLTSIPTIHFLLSIHHASPWTVHFAFGVVIDLLSVGGAPRFHSYLAPRGSKTHGVRYTAGAEMLRYEKETIFETRRFANHAIEEEGRDKRRTKMGPVHEGRRDRWASDRQRMNEARADAHGYALPTTKSARNAVRTGMRTGYGSHSASVSSARTKSSAGGAAAAHATFVCLRCTCEDGGRRGVGGERGGRRRGARATRGAAPRTACRAQSGPARPRTRPEPCFKPSLQRIPESFSPGREAGDGGLVRRARCQGLQRGEGRASGFRAESAKHVIQMLLAKKRSRSAALWVAAVVLTPTTVNHGRFPTTPHSGSRSSPQHSPSALTSKIDVYPPLNRGHSSSFRAPFKLKLFVEPRVPTTPRFPGPLTDFLREKGAHRSADAAVLAVLGAEDPAALVW</sequence>
<gene>
    <name evidence="2" type="ORF">B0H17DRAFT_1150871</name>
</gene>
<evidence type="ECO:0000256" key="1">
    <source>
        <dbReference type="SAM" id="MobiDB-lite"/>
    </source>
</evidence>
<feature type="compositionally biased region" description="Low complexity" evidence="1">
    <location>
        <begin position="607"/>
        <end position="620"/>
    </location>
</feature>
<evidence type="ECO:0000313" key="3">
    <source>
        <dbReference type="Proteomes" id="UP001221757"/>
    </source>
</evidence>
<feature type="region of interest" description="Disordered" evidence="1">
    <location>
        <begin position="598"/>
        <end position="626"/>
    </location>
</feature>